<protein>
    <submittedName>
        <fullName evidence="2">Uncharacterized protein</fullName>
    </submittedName>
</protein>
<gene>
    <name evidence="2" type="ORF">SMD31_11255</name>
</gene>
<accession>A0ABU5DYU8</accession>
<proteinExistence type="predicted"/>
<dbReference type="RefSeq" id="WP_320500934.1">
    <property type="nucleotide sequence ID" value="NZ_JAXCLX010000001.1"/>
</dbReference>
<feature type="compositionally biased region" description="Low complexity" evidence="1">
    <location>
        <begin position="11"/>
        <end position="33"/>
    </location>
</feature>
<feature type="region of interest" description="Disordered" evidence="1">
    <location>
        <begin position="1"/>
        <end position="33"/>
    </location>
</feature>
<comment type="caution">
    <text evidence="2">The sequence shown here is derived from an EMBL/GenBank/DDBJ whole genome shotgun (WGS) entry which is preliminary data.</text>
</comment>
<evidence type="ECO:0000313" key="3">
    <source>
        <dbReference type="Proteomes" id="UP001271769"/>
    </source>
</evidence>
<feature type="compositionally biased region" description="Basic residues" evidence="1">
    <location>
        <begin position="1"/>
        <end position="10"/>
    </location>
</feature>
<evidence type="ECO:0000256" key="1">
    <source>
        <dbReference type="SAM" id="MobiDB-lite"/>
    </source>
</evidence>
<name>A0ABU5DYU8_9PROT</name>
<reference evidence="2 3" key="1">
    <citation type="journal article" date="2013" name="Antonie Van Leeuwenhoek">
        <title>Dongia rigui sp. nov., isolated from freshwater of a large wetland in Korea.</title>
        <authorList>
            <person name="Baik K.S."/>
            <person name="Hwang Y.M."/>
            <person name="Choi J.S."/>
            <person name="Kwon J."/>
            <person name="Seong C.N."/>
        </authorList>
    </citation>
    <scope>NUCLEOTIDE SEQUENCE [LARGE SCALE GENOMIC DNA]</scope>
    <source>
        <strain evidence="2 3">04SU4-P</strain>
    </source>
</reference>
<dbReference type="EMBL" id="JAXCLX010000001">
    <property type="protein sequence ID" value="MDY0872507.1"/>
    <property type="molecule type" value="Genomic_DNA"/>
</dbReference>
<organism evidence="2 3">
    <name type="scientific">Dongia rigui</name>
    <dbReference type="NCBI Taxonomy" id="940149"/>
    <lineage>
        <taxon>Bacteria</taxon>
        <taxon>Pseudomonadati</taxon>
        <taxon>Pseudomonadota</taxon>
        <taxon>Alphaproteobacteria</taxon>
        <taxon>Rhodospirillales</taxon>
        <taxon>Dongiaceae</taxon>
        <taxon>Dongia</taxon>
    </lineage>
</organism>
<keyword evidence="3" id="KW-1185">Reference proteome</keyword>
<evidence type="ECO:0000313" key="2">
    <source>
        <dbReference type="EMBL" id="MDY0872507.1"/>
    </source>
</evidence>
<dbReference type="Proteomes" id="UP001271769">
    <property type="component" value="Unassembled WGS sequence"/>
</dbReference>
<sequence length="73" mass="7644">MCATPKRHSKNNVGSSGNSSTATPSASDAVADAAAEKELRRLRSLYGRRATILTPERSAMGEAPTVQKNLLGS</sequence>